<feature type="region of interest" description="Disordered" evidence="1">
    <location>
        <begin position="19"/>
        <end position="39"/>
    </location>
</feature>
<dbReference type="EMBL" id="BMSV01000009">
    <property type="protein sequence ID" value="GGQ21052.1"/>
    <property type="molecule type" value="Genomic_DNA"/>
</dbReference>
<organism evidence="3 4">
    <name type="scientific">Streptomyces roseolilacinus</name>
    <dbReference type="NCBI Taxonomy" id="66904"/>
    <lineage>
        <taxon>Bacteria</taxon>
        <taxon>Bacillati</taxon>
        <taxon>Actinomycetota</taxon>
        <taxon>Actinomycetes</taxon>
        <taxon>Kitasatosporales</taxon>
        <taxon>Streptomycetaceae</taxon>
        <taxon>Streptomyces</taxon>
    </lineage>
</organism>
<evidence type="ECO:0000313" key="3">
    <source>
        <dbReference type="EMBL" id="GGQ21052.1"/>
    </source>
</evidence>
<dbReference type="InterPro" id="IPR036388">
    <property type="entry name" value="WH-like_DNA-bd_sf"/>
</dbReference>
<dbReference type="AlphaFoldDB" id="A0A918ENP2"/>
<keyword evidence="4" id="KW-1185">Reference proteome</keyword>
<protein>
    <recommendedName>
        <fullName evidence="2">HTH luxR-type domain-containing protein</fullName>
    </recommendedName>
</protein>
<evidence type="ECO:0000256" key="1">
    <source>
        <dbReference type="SAM" id="MobiDB-lite"/>
    </source>
</evidence>
<evidence type="ECO:0000259" key="2">
    <source>
        <dbReference type="SMART" id="SM00421"/>
    </source>
</evidence>
<gene>
    <name evidence="3" type="ORF">GCM10010249_44640</name>
</gene>
<dbReference type="InterPro" id="IPR000792">
    <property type="entry name" value="Tscrpt_reg_LuxR_C"/>
</dbReference>
<name>A0A918ENP2_9ACTN</name>
<dbReference type="Proteomes" id="UP000654123">
    <property type="component" value="Unassembled WGS sequence"/>
</dbReference>
<reference evidence="3" key="1">
    <citation type="journal article" date="2014" name="Int. J. Syst. Evol. Microbiol.">
        <title>Complete genome sequence of Corynebacterium casei LMG S-19264T (=DSM 44701T), isolated from a smear-ripened cheese.</title>
        <authorList>
            <consortium name="US DOE Joint Genome Institute (JGI-PGF)"/>
            <person name="Walter F."/>
            <person name="Albersmeier A."/>
            <person name="Kalinowski J."/>
            <person name="Ruckert C."/>
        </authorList>
    </citation>
    <scope>NUCLEOTIDE SEQUENCE</scope>
    <source>
        <strain evidence="3">JCM 4335</strain>
    </source>
</reference>
<sequence length="250" mass="26340">MANVQGSVLGLVAAREGSREGAPARAAPLPAPRPPGQPVTGARHICAALAALTESARRELLTFDDPAVGLRRPVPEPFPELAGACVRTAAERVRTVRQVVPRHALARLAAADPGGAARLAGRARLTDAIPFKMIVVDRTVAAVPLDLELLCNGLLLIRDPVVVHALVRAHHAWWDAGEDVGEGRQQGSGLPPRLRPVLNALLAGLTDETAAARLGISARTYSRRVGELLTALGTTSRFRAGAEAARRGWL</sequence>
<dbReference type="Gene3D" id="1.10.10.10">
    <property type="entry name" value="Winged helix-like DNA-binding domain superfamily/Winged helix DNA-binding domain"/>
    <property type="match status" value="1"/>
</dbReference>
<reference evidence="3" key="2">
    <citation type="submission" date="2020-09" db="EMBL/GenBank/DDBJ databases">
        <authorList>
            <person name="Sun Q."/>
            <person name="Ohkuma M."/>
        </authorList>
    </citation>
    <scope>NUCLEOTIDE SEQUENCE</scope>
    <source>
        <strain evidence="3">JCM 4335</strain>
    </source>
</reference>
<dbReference type="SMART" id="SM00421">
    <property type="entry name" value="HTH_LUXR"/>
    <property type="match status" value="1"/>
</dbReference>
<dbReference type="SUPFAM" id="SSF46894">
    <property type="entry name" value="C-terminal effector domain of the bipartite response regulators"/>
    <property type="match status" value="1"/>
</dbReference>
<proteinExistence type="predicted"/>
<dbReference type="InterPro" id="IPR016032">
    <property type="entry name" value="Sig_transdc_resp-reg_C-effctor"/>
</dbReference>
<accession>A0A918ENP2</accession>
<evidence type="ECO:0000313" key="4">
    <source>
        <dbReference type="Proteomes" id="UP000654123"/>
    </source>
</evidence>
<dbReference type="GO" id="GO:0006355">
    <property type="term" value="P:regulation of DNA-templated transcription"/>
    <property type="evidence" value="ECO:0007669"/>
    <property type="project" value="InterPro"/>
</dbReference>
<feature type="domain" description="HTH luxR-type" evidence="2">
    <location>
        <begin position="187"/>
        <end position="244"/>
    </location>
</feature>
<dbReference type="GO" id="GO:0003677">
    <property type="term" value="F:DNA binding"/>
    <property type="evidence" value="ECO:0007669"/>
    <property type="project" value="InterPro"/>
</dbReference>
<comment type="caution">
    <text evidence="3">The sequence shown here is derived from an EMBL/GenBank/DDBJ whole genome shotgun (WGS) entry which is preliminary data.</text>
</comment>
<dbReference type="RefSeq" id="WP_189536734.1">
    <property type="nucleotide sequence ID" value="NZ_BMSV01000009.1"/>
</dbReference>